<feature type="transmembrane region" description="Helical" evidence="6">
    <location>
        <begin position="463"/>
        <end position="483"/>
    </location>
</feature>
<dbReference type="InterPro" id="IPR036259">
    <property type="entry name" value="MFS_trans_sf"/>
</dbReference>
<dbReference type="Gene3D" id="1.20.1250.20">
    <property type="entry name" value="MFS general substrate transporter like domains"/>
    <property type="match status" value="2"/>
</dbReference>
<dbReference type="PROSITE" id="PS50850">
    <property type="entry name" value="MFS"/>
    <property type="match status" value="1"/>
</dbReference>
<feature type="transmembrane region" description="Helical" evidence="6">
    <location>
        <begin position="79"/>
        <end position="98"/>
    </location>
</feature>
<dbReference type="Pfam" id="PF07690">
    <property type="entry name" value="MFS_1"/>
    <property type="match status" value="1"/>
</dbReference>
<dbReference type="SUPFAM" id="SSF103473">
    <property type="entry name" value="MFS general substrate transporter"/>
    <property type="match status" value="1"/>
</dbReference>
<evidence type="ECO:0000313" key="9">
    <source>
        <dbReference type="Proteomes" id="UP000005025"/>
    </source>
</evidence>
<keyword evidence="4 6" id="KW-1133">Transmembrane helix</keyword>
<reference evidence="8 9" key="1">
    <citation type="submission" date="2011-09" db="EMBL/GenBank/DDBJ databases">
        <authorList>
            <person name="Weinstock G."/>
            <person name="Sodergren E."/>
            <person name="Clifton S."/>
            <person name="Fulton L."/>
            <person name="Fulton B."/>
            <person name="Courtney L."/>
            <person name="Fronick C."/>
            <person name="Harrison M."/>
            <person name="Strong C."/>
            <person name="Farmer C."/>
            <person name="Delahaunty K."/>
            <person name="Markovic C."/>
            <person name="Hall O."/>
            <person name="Minx P."/>
            <person name="Tomlinson C."/>
            <person name="Mitreva M."/>
            <person name="Hou S."/>
            <person name="Chen J."/>
            <person name="Wollam A."/>
            <person name="Pepin K.H."/>
            <person name="Johnson M."/>
            <person name="Bhonagiri V."/>
            <person name="Zhang X."/>
            <person name="Suruliraj S."/>
            <person name="Warren W."/>
            <person name="Chinwalla A."/>
            <person name="Mardis E.R."/>
            <person name="Wilson R.K."/>
        </authorList>
    </citation>
    <scope>NUCLEOTIDE SEQUENCE [LARGE SCALE GENOMIC DNA]</scope>
    <source>
        <strain evidence="8 9">F0435</strain>
    </source>
</reference>
<dbReference type="AlphaFoldDB" id="H1LFF2"/>
<evidence type="ECO:0000256" key="6">
    <source>
        <dbReference type="SAM" id="Phobius"/>
    </source>
</evidence>
<keyword evidence="5 6" id="KW-0472">Membrane</keyword>
<organism evidence="8 9">
    <name type="scientific">Lentilactobacillus kisonensis F0435</name>
    <dbReference type="NCBI Taxonomy" id="797516"/>
    <lineage>
        <taxon>Bacteria</taxon>
        <taxon>Bacillati</taxon>
        <taxon>Bacillota</taxon>
        <taxon>Bacilli</taxon>
        <taxon>Lactobacillales</taxon>
        <taxon>Lactobacillaceae</taxon>
        <taxon>Lentilactobacillus</taxon>
    </lineage>
</organism>
<dbReference type="InterPro" id="IPR011701">
    <property type="entry name" value="MFS"/>
</dbReference>
<evidence type="ECO:0000256" key="3">
    <source>
        <dbReference type="ARBA" id="ARBA00022692"/>
    </source>
</evidence>
<comment type="subcellular location">
    <subcellularLocation>
        <location evidence="1">Cell membrane</location>
        <topology evidence="1">Multi-pass membrane protein</topology>
    </subcellularLocation>
</comment>
<keyword evidence="2" id="KW-0813">Transport</keyword>
<feature type="transmembrane region" description="Helical" evidence="6">
    <location>
        <begin position="39"/>
        <end position="59"/>
    </location>
</feature>
<gene>
    <name evidence="8" type="ORF">HMPREF9104_01328</name>
</gene>
<dbReference type="STRING" id="797516.HMPREF9104_01328"/>
<feature type="transmembrane region" description="Helical" evidence="6">
    <location>
        <begin position="107"/>
        <end position="130"/>
    </location>
</feature>
<feature type="transmembrane region" description="Helical" evidence="6">
    <location>
        <begin position="254"/>
        <end position="273"/>
    </location>
</feature>
<dbReference type="PANTHER" id="PTHR42718:SF9">
    <property type="entry name" value="MAJOR FACILITATOR SUPERFAMILY MULTIDRUG TRANSPORTER MFSC"/>
    <property type="match status" value="1"/>
</dbReference>
<dbReference type="HOGENOM" id="CLU_000960_28_0_9"/>
<sequence length="487" mass="53589">MLVNGTMYRYQFISVIGGQLMNSIANSNANQNDTKQHPFLAITVVALMTFMGVLTETSMNVTFPTLMKHFQISLATVQWVTTGYLLTVALLTITSAFLKRRFTNKQLFISAALLFIVGDIMCGLATSYWLLLIGRIIQAGCVGLTGPLMNNIILDVVPPHKLGTYMGMANLIVLVAPAIGPTFGGAVVAFASWRMIFWITVPVTLVLLILGVLIIKQYSPTEHYEFDWLRFGLLSIGLISLLMGFNILGQPHVLIKFSVYIILSVVMFGLFGWRSKYSQKALFKLSVFKRSAFLFSFLPYVLLQYSNIGINFMLPSYVQMVNGASSFIGGLILLPGSILNGFGQPLYGWMLDHLGGKLPLYLGNTLFFIPLVIFTIFGQHISIMNIIILYTIFAAGRSMAFGNSMAYGLKKLNRDERNDANALYGTGNMVAGSLGTTIIATLMTSVNLANFSNAENIAAGSQVAFGMLAFIGIINFILFRKLFRSAK</sequence>
<feature type="domain" description="Major facilitator superfamily (MFS) profile" evidence="7">
    <location>
        <begin position="41"/>
        <end position="487"/>
    </location>
</feature>
<feature type="transmembrane region" description="Helical" evidence="6">
    <location>
        <begin position="360"/>
        <end position="381"/>
    </location>
</feature>
<feature type="transmembrane region" description="Helical" evidence="6">
    <location>
        <begin position="320"/>
        <end position="339"/>
    </location>
</feature>
<evidence type="ECO:0000256" key="1">
    <source>
        <dbReference type="ARBA" id="ARBA00004651"/>
    </source>
</evidence>
<evidence type="ECO:0000313" key="8">
    <source>
        <dbReference type="EMBL" id="EHO51777.1"/>
    </source>
</evidence>
<feature type="transmembrane region" description="Helical" evidence="6">
    <location>
        <begin position="421"/>
        <end position="443"/>
    </location>
</feature>
<dbReference type="GO" id="GO:0005886">
    <property type="term" value="C:plasma membrane"/>
    <property type="evidence" value="ECO:0007669"/>
    <property type="project" value="UniProtKB-SubCell"/>
</dbReference>
<dbReference type="EMBL" id="AGRJ01000129">
    <property type="protein sequence ID" value="EHO51777.1"/>
    <property type="molecule type" value="Genomic_DNA"/>
</dbReference>
<evidence type="ECO:0000256" key="4">
    <source>
        <dbReference type="ARBA" id="ARBA00022989"/>
    </source>
</evidence>
<protein>
    <submittedName>
        <fullName evidence="8">Transporter, major facilitator family protein</fullName>
    </submittedName>
</protein>
<evidence type="ECO:0000256" key="2">
    <source>
        <dbReference type="ARBA" id="ARBA00022448"/>
    </source>
</evidence>
<evidence type="ECO:0000256" key="5">
    <source>
        <dbReference type="ARBA" id="ARBA00023136"/>
    </source>
</evidence>
<keyword evidence="3 6" id="KW-0812">Transmembrane</keyword>
<evidence type="ECO:0000259" key="7">
    <source>
        <dbReference type="PROSITE" id="PS50850"/>
    </source>
</evidence>
<dbReference type="PATRIC" id="fig|797516.3.peg.1184"/>
<dbReference type="PANTHER" id="PTHR42718">
    <property type="entry name" value="MAJOR FACILITATOR SUPERFAMILY MULTIDRUG TRANSPORTER MFSC"/>
    <property type="match status" value="1"/>
</dbReference>
<proteinExistence type="predicted"/>
<dbReference type="Proteomes" id="UP000005025">
    <property type="component" value="Unassembled WGS sequence"/>
</dbReference>
<comment type="caution">
    <text evidence="8">The sequence shown here is derived from an EMBL/GenBank/DDBJ whole genome shotgun (WGS) entry which is preliminary data.</text>
</comment>
<accession>H1LFF2</accession>
<name>H1LFF2_9LACO</name>
<dbReference type="InterPro" id="IPR020846">
    <property type="entry name" value="MFS_dom"/>
</dbReference>
<feature type="transmembrane region" description="Helical" evidence="6">
    <location>
        <begin position="293"/>
        <end position="314"/>
    </location>
</feature>
<feature type="transmembrane region" description="Helical" evidence="6">
    <location>
        <begin position="196"/>
        <end position="216"/>
    </location>
</feature>
<feature type="transmembrane region" description="Helical" evidence="6">
    <location>
        <begin position="228"/>
        <end position="248"/>
    </location>
</feature>
<feature type="transmembrane region" description="Helical" evidence="6">
    <location>
        <begin position="169"/>
        <end position="190"/>
    </location>
</feature>
<dbReference type="GO" id="GO:0022857">
    <property type="term" value="F:transmembrane transporter activity"/>
    <property type="evidence" value="ECO:0007669"/>
    <property type="project" value="InterPro"/>
</dbReference>
<dbReference type="PRINTS" id="PR01036">
    <property type="entry name" value="TCRTETB"/>
</dbReference>